<dbReference type="InterPro" id="IPR038667">
    <property type="entry name" value="XkdH-like_sf"/>
</dbReference>
<comment type="caution">
    <text evidence="1">The sequence shown here is derived from an EMBL/GenBank/DDBJ whole genome shotgun (WGS) entry which is preliminary data.</text>
</comment>
<dbReference type="Gene3D" id="2.40.10.370">
    <property type="entry name" value="Protein of unknown function DUF3599"/>
    <property type="match status" value="1"/>
</dbReference>
<keyword evidence="1" id="KW-0067">ATP-binding</keyword>
<keyword evidence="1" id="KW-0547">Nucleotide-binding</keyword>
<proteinExistence type="predicted"/>
<dbReference type="GO" id="GO:0005524">
    <property type="term" value="F:ATP binding"/>
    <property type="evidence" value="ECO:0007669"/>
    <property type="project" value="UniProtKB-KW"/>
</dbReference>
<sequence length="120" mass="13665">MVIDYEKIREQYATLYTDLVSVQRSEKVKKPNGATEVQWVTKHTNVPCRISQTGLAANTQTDTTNDIDYSSKLFLSPLVEIKQGDKLTVTREGLTREYTAGEPFIYPTHQEINLDRDVKA</sequence>
<keyword evidence="2" id="KW-1185">Reference proteome</keyword>
<evidence type="ECO:0000313" key="2">
    <source>
        <dbReference type="Proteomes" id="UP001618531"/>
    </source>
</evidence>
<name>A0ABW8HYL7_9BACL</name>
<dbReference type="EMBL" id="JBIYSL010000005">
    <property type="protein sequence ID" value="MFK0524756.1"/>
    <property type="molecule type" value="Genomic_DNA"/>
</dbReference>
<dbReference type="Proteomes" id="UP001618531">
    <property type="component" value="Unassembled WGS sequence"/>
</dbReference>
<gene>
    <name evidence="1" type="ORF">ACINKY_21380</name>
</gene>
<accession>A0ABW8HYL7</accession>
<dbReference type="RefSeq" id="WP_402877373.1">
    <property type="nucleotide sequence ID" value="NZ_JBIYSL010000005.1"/>
</dbReference>
<protein>
    <submittedName>
        <fullName evidence="1">ABC transporter ATP-binding protein</fullName>
    </submittedName>
</protein>
<organism evidence="1 2">
    <name type="scientific">Paenibacillus illinoisensis</name>
    <dbReference type="NCBI Taxonomy" id="59845"/>
    <lineage>
        <taxon>Bacteria</taxon>
        <taxon>Bacillati</taxon>
        <taxon>Bacillota</taxon>
        <taxon>Bacilli</taxon>
        <taxon>Bacillales</taxon>
        <taxon>Paenibacillaceae</taxon>
        <taxon>Paenibacillus</taxon>
    </lineage>
</organism>
<evidence type="ECO:0000313" key="1">
    <source>
        <dbReference type="EMBL" id="MFK0524756.1"/>
    </source>
</evidence>
<reference evidence="1 2" key="1">
    <citation type="submission" date="2024-11" db="EMBL/GenBank/DDBJ databases">
        <title>Identification and Characterization of a Novel Fosfomycin Bacillithiol Transferase FosB8 in Paenibacillus illinoisensis.</title>
        <authorList>
            <person name="Lu W."/>
        </authorList>
    </citation>
    <scope>NUCLEOTIDE SEQUENCE [LARGE SCALE GENOMIC DNA]</scope>
    <source>
        <strain evidence="1 2">WP77</strain>
    </source>
</reference>